<dbReference type="PANTHER" id="PTHR34136">
    <property type="match status" value="1"/>
</dbReference>
<keyword evidence="2" id="KW-0808">Transferase</keyword>
<protein>
    <submittedName>
        <fullName evidence="4">Teichoic acid biosynthesis protein</fullName>
    </submittedName>
</protein>
<keyword evidence="3" id="KW-1133">Transmembrane helix</keyword>
<accession>A0A178XXQ0</accession>
<dbReference type="EMBL" id="LPUX01000055">
    <property type="protein sequence ID" value="OAP40027.1"/>
    <property type="molecule type" value="Genomic_DNA"/>
</dbReference>
<dbReference type="InterPro" id="IPR004629">
    <property type="entry name" value="WecG_TagA_CpsF"/>
</dbReference>
<evidence type="ECO:0000313" key="5">
    <source>
        <dbReference type="Proteomes" id="UP000094025"/>
    </source>
</evidence>
<dbReference type="NCBIfam" id="TIGR00696">
    <property type="entry name" value="wecG_tagA_cpsF"/>
    <property type="match status" value="1"/>
</dbReference>
<proteinExistence type="predicted"/>
<dbReference type="STRING" id="1472378.AU381_10845"/>
<keyword evidence="1" id="KW-0328">Glycosyltransferase</keyword>
<reference evidence="4 5" key="1">
    <citation type="journal article" date="2016" name="Int. J. Syst. Evol. Microbiol.">
        <title>Ensifer glycinis sp. nov., an novel rhizobial species associated with Glycine spp.</title>
        <authorList>
            <person name="Yan H."/>
            <person name="Yan J."/>
            <person name="Sui X.H."/>
            <person name="Wang E.T."/>
            <person name="Chen W.X."/>
            <person name="Zhang X.X."/>
            <person name="Chen W.F."/>
        </authorList>
    </citation>
    <scope>NUCLEOTIDE SEQUENCE [LARGE SCALE GENOMIC DNA]</scope>
    <source>
        <strain evidence="4 5">CCBAU 23380</strain>
    </source>
</reference>
<evidence type="ECO:0000256" key="3">
    <source>
        <dbReference type="SAM" id="Phobius"/>
    </source>
</evidence>
<dbReference type="Proteomes" id="UP000094025">
    <property type="component" value="Unassembled WGS sequence"/>
</dbReference>
<keyword evidence="5" id="KW-1185">Reference proteome</keyword>
<keyword evidence="3" id="KW-0472">Membrane</keyword>
<evidence type="ECO:0000256" key="2">
    <source>
        <dbReference type="ARBA" id="ARBA00022679"/>
    </source>
</evidence>
<evidence type="ECO:0000313" key="4">
    <source>
        <dbReference type="EMBL" id="OAP40027.1"/>
    </source>
</evidence>
<comment type="caution">
    <text evidence="4">The sequence shown here is derived from an EMBL/GenBank/DDBJ whole genome shotgun (WGS) entry which is preliminary data.</text>
</comment>
<dbReference type="PANTHER" id="PTHR34136:SF1">
    <property type="entry name" value="UDP-N-ACETYL-D-MANNOSAMINURONIC ACID TRANSFERASE"/>
    <property type="match status" value="1"/>
</dbReference>
<feature type="transmembrane region" description="Helical" evidence="3">
    <location>
        <begin position="234"/>
        <end position="254"/>
    </location>
</feature>
<dbReference type="Pfam" id="PF03808">
    <property type="entry name" value="Glyco_tran_WecG"/>
    <property type="match status" value="1"/>
</dbReference>
<dbReference type="RefSeq" id="WP_064242164.1">
    <property type="nucleotide sequence ID" value="NZ_LPUX01000055.1"/>
</dbReference>
<evidence type="ECO:0000256" key="1">
    <source>
        <dbReference type="ARBA" id="ARBA00022676"/>
    </source>
</evidence>
<dbReference type="AlphaFoldDB" id="A0A178XXQ0"/>
<sequence>MAELASNQQQMREEVLGVPVHALGWVQAVDCVFEWALGRESRTIFLCNVHSVVTARRNRAHAEAISNADLVAPDGAPVAWILRRRGHADQPRISGPDLMWHCCRRASELGTEMFLYGGSPDTLQRLERRIRTEFAGINIVGSYAPPRRPLTAGEDEAVVSMINQSGARIVWVALGCPKQEGWMQAHRGRIEAVMLGVGAAFDFHAGDIKRAPLWMQDSGLEWLHRLFQDPRRLASRYLVTNSLFILALLQASLFPRRRIRNG</sequence>
<name>A0A178XXQ0_9HYPH</name>
<keyword evidence="3" id="KW-0812">Transmembrane</keyword>
<dbReference type="CDD" id="cd06533">
    <property type="entry name" value="Glyco_transf_WecG_TagA"/>
    <property type="match status" value="1"/>
</dbReference>
<organism evidence="4 5">
    <name type="scientific">Sinorhizobium glycinis</name>
    <dbReference type="NCBI Taxonomy" id="1472378"/>
    <lineage>
        <taxon>Bacteria</taxon>
        <taxon>Pseudomonadati</taxon>
        <taxon>Pseudomonadota</taxon>
        <taxon>Alphaproteobacteria</taxon>
        <taxon>Hyphomicrobiales</taxon>
        <taxon>Rhizobiaceae</taxon>
        <taxon>Sinorhizobium/Ensifer group</taxon>
        <taxon>Sinorhizobium</taxon>
    </lineage>
</organism>
<gene>
    <name evidence="4" type="ORF">AU381_10845</name>
</gene>
<dbReference type="GO" id="GO:0016758">
    <property type="term" value="F:hexosyltransferase activity"/>
    <property type="evidence" value="ECO:0007669"/>
    <property type="project" value="TreeGrafter"/>
</dbReference>